<keyword evidence="2" id="KW-1133">Transmembrane helix</keyword>
<feature type="region of interest" description="Disordered" evidence="1">
    <location>
        <begin position="148"/>
        <end position="248"/>
    </location>
</feature>
<feature type="transmembrane region" description="Helical" evidence="2">
    <location>
        <begin position="49"/>
        <end position="69"/>
    </location>
</feature>
<gene>
    <name evidence="3" type="ORF">JOF42_002977</name>
</gene>
<sequence>MTDTAPENTADRRIRDTVTRRFVRDPLIVGLVLLAAAIAWTLAGDDLSFFPFLLMLLGGFGLAFSFVNATMEMRPARKGVVLQLGVAAVLTALMIFVVEFGGADLLADLPEPARAVILVLQIAAGPAVGWVWLGLLSRITDLFRRRDTATRPAPTPPRLAAGGARRRIACRVPGPRPADARAHARDRRSRPGRGSGGNRTADRARRRRDEHGAAGRDHRDGRRRRASGVPAAQVGSASSDAVMRGGLR</sequence>
<keyword evidence="4" id="KW-1185">Reference proteome</keyword>
<evidence type="ECO:0000256" key="2">
    <source>
        <dbReference type="SAM" id="Phobius"/>
    </source>
</evidence>
<dbReference type="Proteomes" id="UP000703720">
    <property type="component" value="Unassembled WGS sequence"/>
</dbReference>
<feature type="compositionally biased region" description="Basic and acidic residues" evidence="1">
    <location>
        <begin position="200"/>
        <end position="220"/>
    </location>
</feature>
<name>A0ABS4WTE3_9MICO</name>
<protein>
    <submittedName>
        <fullName evidence="3">Uncharacterized protein</fullName>
    </submittedName>
</protein>
<organism evidence="3 4">
    <name type="scientific">Microbacterium phyllosphaerae</name>
    <dbReference type="NCBI Taxonomy" id="124798"/>
    <lineage>
        <taxon>Bacteria</taxon>
        <taxon>Bacillati</taxon>
        <taxon>Actinomycetota</taxon>
        <taxon>Actinomycetes</taxon>
        <taxon>Micrococcales</taxon>
        <taxon>Microbacteriaceae</taxon>
        <taxon>Microbacterium</taxon>
    </lineage>
</organism>
<comment type="caution">
    <text evidence="3">The sequence shown here is derived from an EMBL/GenBank/DDBJ whole genome shotgun (WGS) entry which is preliminary data.</text>
</comment>
<feature type="transmembrane region" description="Helical" evidence="2">
    <location>
        <begin position="22"/>
        <end position="43"/>
    </location>
</feature>
<evidence type="ECO:0000313" key="3">
    <source>
        <dbReference type="EMBL" id="MBP2379482.1"/>
    </source>
</evidence>
<feature type="transmembrane region" description="Helical" evidence="2">
    <location>
        <begin position="81"/>
        <end position="103"/>
    </location>
</feature>
<proteinExistence type="predicted"/>
<keyword evidence="2" id="KW-0472">Membrane</keyword>
<feature type="transmembrane region" description="Helical" evidence="2">
    <location>
        <begin position="115"/>
        <end position="136"/>
    </location>
</feature>
<dbReference type="EMBL" id="JAGIOA010000001">
    <property type="protein sequence ID" value="MBP2379482.1"/>
    <property type="molecule type" value="Genomic_DNA"/>
</dbReference>
<evidence type="ECO:0000256" key="1">
    <source>
        <dbReference type="SAM" id="MobiDB-lite"/>
    </source>
</evidence>
<evidence type="ECO:0000313" key="4">
    <source>
        <dbReference type="Proteomes" id="UP000703720"/>
    </source>
</evidence>
<accession>A0ABS4WTE3</accession>
<reference evidence="3 4" key="1">
    <citation type="submission" date="2021-03" db="EMBL/GenBank/DDBJ databases">
        <title>Sequencing the genomes of 1000 actinobacteria strains.</title>
        <authorList>
            <person name="Klenk H.-P."/>
        </authorList>
    </citation>
    <scope>NUCLEOTIDE SEQUENCE [LARGE SCALE GENOMIC DNA]</scope>
    <source>
        <strain evidence="3 4">DSM 13468</strain>
    </source>
</reference>
<keyword evidence="2" id="KW-0812">Transmembrane</keyword>
<dbReference type="RefSeq" id="WP_210098550.1">
    <property type="nucleotide sequence ID" value="NZ_BAAAIO010000002.1"/>
</dbReference>